<proteinExistence type="predicted"/>
<dbReference type="Proteomes" id="UP000001055">
    <property type="component" value="Unassembled WGS sequence"/>
</dbReference>
<dbReference type="KEGG" id="pno:SNOG_01304"/>
<dbReference type="InParanoid" id="Q0V3W0"/>
<evidence type="ECO:0000313" key="2">
    <source>
        <dbReference type="Proteomes" id="UP000001055"/>
    </source>
</evidence>
<accession>Q0V3W0</accession>
<dbReference type="GeneID" id="5968794"/>
<gene>
    <name evidence="1" type="ORF">SNOG_01304</name>
</gene>
<name>Q0V3W0_PHANO</name>
<dbReference type="AlphaFoldDB" id="Q0V3W0"/>
<evidence type="ECO:0000313" key="1">
    <source>
        <dbReference type="EMBL" id="EAT90953.1"/>
    </source>
</evidence>
<dbReference type="EMBL" id="CH445326">
    <property type="protein sequence ID" value="EAT90953.1"/>
    <property type="molecule type" value="Genomic_DNA"/>
</dbReference>
<sequence>MYSQNNKSGNKKTPRAPRFIISRTFWATQTDQCIQKYFQASFEPISSEYPTPSTFYITSPNAYDALDDSPLWSTHDPSTHKNPHDDSTAYAKLAFYFPCVINAQRNAASPDSNALKQGNDEDDEATGDLAATLMQWILERSDLGFEVGDGGFQFSFGGLCGFAIAEIGFSGGGWEW</sequence>
<dbReference type="RefSeq" id="XP_001791949.1">
    <property type="nucleotide sequence ID" value="XM_001791897.1"/>
</dbReference>
<protein>
    <submittedName>
        <fullName evidence="1">Uncharacterized protein</fullName>
    </submittedName>
</protein>
<organism evidence="1 2">
    <name type="scientific">Phaeosphaeria nodorum (strain SN15 / ATCC MYA-4574 / FGSC 10173)</name>
    <name type="common">Glume blotch fungus</name>
    <name type="synonym">Parastagonospora nodorum</name>
    <dbReference type="NCBI Taxonomy" id="321614"/>
    <lineage>
        <taxon>Eukaryota</taxon>
        <taxon>Fungi</taxon>
        <taxon>Dikarya</taxon>
        <taxon>Ascomycota</taxon>
        <taxon>Pezizomycotina</taxon>
        <taxon>Dothideomycetes</taxon>
        <taxon>Pleosporomycetidae</taxon>
        <taxon>Pleosporales</taxon>
        <taxon>Pleosporineae</taxon>
        <taxon>Phaeosphaeriaceae</taxon>
        <taxon>Parastagonospora</taxon>
    </lineage>
</organism>
<reference evidence="2" key="1">
    <citation type="journal article" date="2007" name="Plant Cell">
        <title>Dothideomycete-plant interactions illuminated by genome sequencing and EST analysis of the wheat pathogen Stagonospora nodorum.</title>
        <authorList>
            <person name="Hane J.K."/>
            <person name="Lowe R.G."/>
            <person name="Solomon P.S."/>
            <person name="Tan K.C."/>
            <person name="Schoch C.L."/>
            <person name="Spatafora J.W."/>
            <person name="Crous P.W."/>
            <person name="Kodira C."/>
            <person name="Birren B.W."/>
            <person name="Galagan J.E."/>
            <person name="Torriani S.F."/>
            <person name="McDonald B.A."/>
            <person name="Oliver R.P."/>
        </authorList>
    </citation>
    <scope>NUCLEOTIDE SEQUENCE [LARGE SCALE GENOMIC DNA]</scope>
    <source>
        <strain evidence="2">SN15 / ATCC MYA-4574 / FGSC 10173</strain>
    </source>
</reference>